<accession>A0AAU9IBQ2</accession>
<sequence length="339" mass="38940">MEPEKTETSEKQNSDHFRSEKYSMDSFDVLGTLGVGTFSRVRLVRSKDQSHMKPLALKILKKTSILKMRQIKHLRNEKEIMEQLDHSFITKILGTFQDDYYVFFVLEYACGGELFTRMKKLGTFPAQDAQFYIAELVLALEYLHDKGIVFRDLKPENILIDRLGHIKLSDFGFAKAISDGKTYTMCGTPEYLAPEIILGKGHGREVDWWALGVLLYEMLAGYPPYYDDSPFNIYQKILLGRLIFPPHFDDVICSLISGLLEPSIQKRIGYKQNAASELKNHAWFSNIDFSSLLAKECASPWVPELMSEDDTSNFNTYPDSLDQPHAPKFTRDRDPFIGF</sequence>
<evidence type="ECO:0000256" key="1">
    <source>
        <dbReference type="ARBA" id="ARBA00022527"/>
    </source>
</evidence>
<dbReference type="InterPro" id="IPR017441">
    <property type="entry name" value="Protein_kinase_ATP_BS"/>
</dbReference>
<gene>
    <name evidence="9" type="ORF">BSTOLATCC_MIC2565</name>
</gene>
<evidence type="ECO:0000256" key="5">
    <source>
        <dbReference type="ARBA" id="ARBA00022840"/>
    </source>
</evidence>
<evidence type="ECO:0000259" key="8">
    <source>
        <dbReference type="PROSITE" id="PS51285"/>
    </source>
</evidence>
<dbReference type="SMART" id="SM00133">
    <property type="entry name" value="S_TK_X"/>
    <property type="match status" value="1"/>
</dbReference>
<feature type="domain" description="AGC-kinase C-terminal" evidence="8">
    <location>
        <begin position="285"/>
        <end position="339"/>
    </location>
</feature>
<dbReference type="PROSITE" id="PS00107">
    <property type="entry name" value="PROTEIN_KINASE_ATP"/>
    <property type="match status" value="1"/>
</dbReference>
<dbReference type="GO" id="GO:0004691">
    <property type="term" value="F:cAMP-dependent protein kinase activity"/>
    <property type="evidence" value="ECO:0007669"/>
    <property type="project" value="TreeGrafter"/>
</dbReference>
<dbReference type="InterPro" id="IPR011009">
    <property type="entry name" value="Kinase-like_dom_sf"/>
</dbReference>
<dbReference type="InterPro" id="IPR000719">
    <property type="entry name" value="Prot_kinase_dom"/>
</dbReference>
<dbReference type="SMART" id="SM00220">
    <property type="entry name" value="S_TKc"/>
    <property type="match status" value="1"/>
</dbReference>
<dbReference type="PROSITE" id="PS51285">
    <property type="entry name" value="AGC_KINASE_CTER"/>
    <property type="match status" value="1"/>
</dbReference>
<reference evidence="9" key="1">
    <citation type="submission" date="2021-09" db="EMBL/GenBank/DDBJ databases">
        <authorList>
            <consortium name="AG Swart"/>
            <person name="Singh M."/>
            <person name="Singh A."/>
            <person name="Seah K."/>
            <person name="Emmerich C."/>
        </authorList>
    </citation>
    <scope>NUCLEOTIDE SEQUENCE</scope>
    <source>
        <strain evidence="9">ATCC30299</strain>
    </source>
</reference>
<keyword evidence="3 6" id="KW-0547">Nucleotide-binding</keyword>
<protein>
    <submittedName>
        <fullName evidence="9">Uncharacterized protein</fullName>
    </submittedName>
</protein>
<dbReference type="PROSITE" id="PS50011">
    <property type="entry name" value="PROTEIN_KINASE_DOM"/>
    <property type="match status" value="1"/>
</dbReference>
<proteinExistence type="predicted"/>
<evidence type="ECO:0000256" key="2">
    <source>
        <dbReference type="ARBA" id="ARBA00022679"/>
    </source>
</evidence>
<keyword evidence="2" id="KW-0808">Transferase</keyword>
<dbReference type="Proteomes" id="UP001162131">
    <property type="component" value="Unassembled WGS sequence"/>
</dbReference>
<dbReference type="GO" id="GO:0005524">
    <property type="term" value="F:ATP binding"/>
    <property type="evidence" value="ECO:0007669"/>
    <property type="project" value="UniProtKB-UniRule"/>
</dbReference>
<dbReference type="Gene3D" id="1.10.510.10">
    <property type="entry name" value="Transferase(Phosphotransferase) domain 1"/>
    <property type="match status" value="1"/>
</dbReference>
<keyword evidence="4" id="KW-0418">Kinase</keyword>
<keyword evidence="5 6" id="KW-0067">ATP-binding</keyword>
<dbReference type="Pfam" id="PF00069">
    <property type="entry name" value="Pkinase"/>
    <property type="match status" value="1"/>
</dbReference>
<dbReference type="EMBL" id="CAJZBQ010000003">
    <property type="protein sequence ID" value="CAG9310851.1"/>
    <property type="molecule type" value="Genomic_DNA"/>
</dbReference>
<evidence type="ECO:0000256" key="6">
    <source>
        <dbReference type="PROSITE-ProRule" id="PRU10141"/>
    </source>
</evidence>
<dbReference type="GO" id="GO:0005952">
    <property type="term" value="C:cAMP-dependent protein kinase complex"/>
    <property type="evidence" value="ECO:0007669"/>
    <property type="project" value="TreeGrafter"/>
</dbReference>
<organism evidence="9 10">
    <name type="scientific">Blepharisma stoltei</name>
    <dbReference type="NCBI Taxonomy" id="1481888"/>
    <lineage>
        <taxon>Eukaryota</taxon>
        <taxon>Sar</taxon>
        <taxon>Alveolata</taxon>
        <taxon>Ciliophora</taxon>
        <taxon>Postciliodesmatophora</taxon>
        <taxon>Heterotrichea</taxon>
        <taxon>Heterotrichida</taxon>
        <taxon>Blepharismidae</taxon>
        <taxon>Blepharisma</taxon>
    </lineage>
</organism>
<dbReference type="GO" id="GO:0009653">
    <property type="term" value="P:anatomical structure morphogenesis"/>
    <property type="evidence" value="ECO:0007669"/>
    <property type="project" value="UniProtKB-ARBA"/>
</dbReference>
<dbReference type="FunFam" id="3.30.200.20:FF:000042">
    <property type="entry name" value="Aurora kinase A"/>
    <property type="match status" value="1"/>
</dbReference>
<dbReference type="PANTHER" id="PTHR24353:SF37">
    <property type="entry name" value="CAMP-DEPENDENT PROTEIN KINASE CATALYTIC SUBUNIT PRKX"/>
    <property type="match status" value="1"/>
</dbReference>
<evidence type="ECO:0000256" key="4">
    <source>
        <dbReference type="ARBA" id="ARBA00022777"/>
    </source>
</evidence>
<dbReference type="PANTHER" id="PTHR24353">
    <property type="entry name" value="CYCLIC NUCLEOTIDE-DEPENDENT PROTEIN KINASE"/>
    <property type="match status" value="1"/>
</dbReference>
<evidence type="ECO:0000313" key="9">
    <source>
        <dbReference type="EMBL" id="CAG9310851.1"/>
    </source>
</evidence>
<dbReference type="InterPro" id="IPR000961">
    <property type="entry name" value="AGC-kinase_C"/>
</dbReference>
<dbReference type="AlphaFoldDB" id="A0AAU9IBQ2"/>
<comment type="caution">
    <text evidence="9">The sequence shown here is derived from an EMBL/GenBank/DDBJ whole genome shotgun (WGS) entry which is preliminary data.</text>
</comment>
<evidence type="ECO:0000313" key="10">
    <source>
        <dbReference type="Proteomes" id="UP001162131"/>
    </source>
</evidence>
<name>A0AAU9IBQ2_9CILI</name>
<keyword evidence="10" id="KW-1185">Reference proteome</keyword>
<feature type="binding site" evidence="6">
    <location>
        <position position="58"/>
    </location>
    <ligand>
        <name>ATP</name>
        <dbReference type="ChEBI" id="CHEBI:30616"/>
    </ligand>
</feature>
<evidence type="ECO:0000256" key="3">
    <source>
        <dbReference type="ARBA" id="ARBA00022741"/>
    </source>
</evidence>
<dbReference type="Gene3D" id="3.30.200.20">
    <property type="entry name" value="Phosphorylase Kinase, domain 1"/>
    <property type="match status" value="1"/>
</dbReference>
<dbReference type="FunFam" id="1.10.510.10:FF:000005">
    <property type="entry name" value="cAMP-dependent protein kinase catalytic subunit alpha"/>
    <property type="match status" value="1"/>
</dbReference>
<evidence type="ECO:0000259" key="7">
    <source>
        <dbReference type="PROSITE" id="PS50011"/>
    </source>
</evidence>
<keyword evidence="1" id="KW-0723">Serine/threonine-protein kinase</keyword>
<feature type="domain" description="Protein kinase" evidence="7">
    <location>
        <begin position="27"/>
        <end position="284"/>
    </location>
</feature>
<dbReference type="SUPFAM" id="SSF56112">
    <property type="entry name" value="Protein kinase-like (PK-like)"/>
    <property type="match status" value="1"/>
</dbReference>